<dbReference type="EMBL" id="QLII01000001">
    <property type="protein sequence ID" value="RAI74138.1"/>
    <property type="molecule type" value="Genomic_DNA"/>
</dbReference>
<gene>
    <name evidence="1" type="ORF">HMF3257_06895</name>
</gene>
<dbReference type="AlphaFoldDB" id="A0A327NNE3"/>
<name>A0A327NNE3_9BACT</name>
<evidence type="ECO:0000313" key="1">
    <source>
        <dbReference type="EMBL" id="RAI74138.1"/>
    </source>
</evidence>
<evidence type="ECO:0000313" key="2">
    <source>
        <dbReference type="Proteomes" id="UP000249016"/>
    </source>
</evidence>
<protein>
    <submittedName>
        <fullName evidence="1">Uncharacterized protein</fullName>
    </submittedName>
</protein>
<accession>A0A327NNE3</accession>
<organism evidence="1 2">
    <name type="scientific">Spirosoma telluris</name>
    <dbReference type="NCBI Taxonomy" id="2183553"/>
    <lineage>
        <taxon>Bacteria</taxon>
        <taxon>Pseudomonadati</taxon>
        <taxon>Bacteroidota</taxon>
        <taxon>Cytophagia</taxon>
        <taxon>Cytophagales</taxon>
        <taxon>Cytophagaceae</taxon>
        <taxon>Spirosoma</taxon>
    </lineage>
</organism>
<reference evidence="1 2" key="1">
    <citation type="submission" date="2018-06" db="EMBL/GenBank/DDBJ databases">
        <title>Spirosoma sp. HMF3257 Genome sequencing and assembly.</title>
        <authorList>
            <person name="Kang H."/>
            <person name="Cha I."/>
            <person name="Kim H."/>
            <person name="Kang J."/>
            <person name="Joh K."/>
        </authorList>
    </citation>
    <scope>NUCLEOTIDE SEQUENCE [LARGE SCALE GENOMIC DNA]</scope>
    <source>
        <strain evidence="1 2">HMF3257</strain>
    </source>
</reference>
<sequence>MYDNSPLVVRTEMSVHTVRFRHLVGICLLLFLGSLSACGHSAKTKTATVPIDTTIVDDDTLEVNDVPKEKQTEHAR</sequence>
<proteinExistence type="predicted"/>
<dbReference type="Proteomes" id="UP000249016">
    <property type="component" value="Unassembled WGS sequence"/>
</dbReference>
<keyword evidence="2" id="KW-1185">Reference proteome</keyword>
<comment type="caution">
    <text evidence="1">The sequence shown here is derived from an EMBL/GenBank/DDBJ whole genome shotgun (WGS) entry which is preliminary data.</text>
</comment>